<proteinExistence type="predicted"/>
<evidence type="ECO:0000313" key="1">
    <source>
        <dbReference type="Ensembl" id="ENSFTIP00000003420.1"/>
    </source>
</evidence>
<dbReference type="Proteomes" id="UP000694562">
    <property type="component" value="Unplaced"/>
</dbReference>
<protein>
    <submittedName>
        <fullName evidence="1">Uncharacterized protein</fullName>
    </submittedName>
</protein>
<reference evidence="1" key="1">
    <citation type="submission" date="2025-08" db="UniProtKB">
        <authorList>
            <consortium name="Ensembl"/>
        </authorList>
    </citation>
    <scope>IDENTIFICATION</scope>
</reference>
<accession>A0A8C4XKF6</accession>
<dbReference type="AlphaFoldDB" id="A0A8C4XKF6"/>
<name>A0A8C4XKF6_FALTI</name>
<dbReference type="Ensembl" id="ENSFTIT00000003570.1">
    <property type="protein sequence ID" value="ENSFTIP00000003420.1"/>
    <property type="gene ID" value="ENSFTIG00000002335.1"/>
</dbReference>
<organism evidence="1 2">
    <name type="scientific">Falco tinnunculus</name>
    <name type="common">Common kestrel</name>
    <dbReference type="NCBI Taxonomy" id="100819"/>
    <lineage>
        <taxon>Eukaryota</taxon>
        <taxon>Metazoa</taxon>
        <taxon>Chordata</taxon>
        <taxon>Craniata</taxon>
        <taxon>Vertebrata</taxon>
        <taxon>Euteleostomi</taxon>
        <taxon>Archelosauria</taxon>
        <taxon>Archosauria</taxon>
        <taxon>Dinosauria</taxon>
        <taxon>Saurischia</taxon>
        <taxon>Theropoda</taxon>
        <taxon>Coelurosauria</taxon>
        <taxon>Aves</taxon>
        <taxon>Neognathae</taxon>
        <taxon>Neoaves</taxon>
        <taxon>Telluraves</taxon>
        <taxon>Australaves</taxon>
        <taxon>Falconiformes</taxon>
        <taxon>Falconidae</taxon>
        <taxon>Falco</taxon>
    </lineage>
</organism>
<sequence length="77" mass="8872">MLCVFLHFMEHLRPQEQNNYFYVISNPLIFLRTTLQTLPKRFLNTLLKTAALFSSCRSTKPSRPSTLIPTSHSLASC</sequence>
<evidence type="ECO:0000313" key="2">
    <source>
        <dbReference type="Proteomes" id="UP000694562"/>
    </source>
</evidence>
<reference evidence="1" key="2">
    <citation type="submission" date="2025-09" db="UniProtKB">
        <authorList>
            <consortium name="Ensembl"/>
        </authorList>
    </citation>
    <scope>IDENTIFICATION</scope>
</reference>
<keyword evidence="2" id="KW-1185">Reference proteome</keyword>